<protein>
    <recommendedName>
        <fullName evidence="3">HEAT repeat domain-containing protein</fullName>
    </recommendedName>
</protein>
<evidence type="ECO:0000313" key="1">
    <source>
        <dbReference type="EMBL" id="GAA1961598.1"/>
    </source>
</evidence>
<organism evidence="1 2">
    <name type="scientific">Catenulispora subtropica</name>
    <dbReference type="NCBI Taxonomy" id="450798"/>
    <lineage>
        <taxon>Bacteria</taxon>
        <taxon>Bacillati</taxon>
        <taxon>Actinomycetota</taxon>
        <taxon>Actinomycetes</taxon>
        <taxon>Catenulisporales</taxon>
        <taxon>Catenulisporaceae</taxon>
        <taxon>Catenulispora</taxon>
    </lineage>
</organism>
<comment type="caution">
    <text evidence="1">The sequence shown here is derived from an EMBL/GenBank/DDBJ whole genome shotgun (WGS) entry which is preliminary data.</text>
</comment>
<evidence type="ECO:0008006" key="3">
    <source>
        <dbReference type="Google" id="ProtNLM"/>
    </source>
</evidence>
<dbReference type="RefSeq" id="WP_344656466.1">
    <property type="nucleotide sequence ID" value="NZ_BAAAQM010000007.1"/>
</dbReference>
<dbReference type="EMBL" id="BAAAQM010000007">
    <property type="protein sequence ID" value="GAA1961598.1"/>
    <property type="molecule type" value="Genomic_DNA"/>
</dbReference>
<proteinExistence type="predicted"/>
<accession>A0ABN2R1L1</accession>
<keyword evidence="2" id="KW-1185">Reference proteome</keyword>
<reference evidence="1 2" key="1">
    <citation type="journal article" date="2019" name="Int. J. Syst. Evol. Microbiol.">
        <title>The Global Catalogue of Microorganisms (GCM) 10K type strain sequencing project: providing services to taxonomists for standard genome sequencing and annotation.</title>
        <authorList>
            <consortium name="The Broad Institute Genomics Platform"/>
            <consortium name="The Broad Institute Genome Sequencing Center for Infectious Disease"/>
            <person name="Wu L."/>
            <person name="Ma J."/>
        </authorList>
    </citation>
    <scope>NUCLEOTIDE SEQUENCE [LARGE SCALE GENOMIC DNA]</scope>
    <source>
        <strain evidence="1 2">JCM 16013</strain>
    </source>
</reference>
<sequence>MFEAIESTDWFAIPGYPKFYEPGVIAPALRALSRSTSAAQAAGAASALSAAGLTHDHSAMVHPAAVAAAPILLDIIEHANPAARSAAIRLLHEGMDYAPLYGFNTVDTGDGFQFPLCCAIARSIRARRPPLTDIGRLGKDLLAVADSHWRLNITEAVVLEESATLVVGTSEGCLPTEPGNADLRIGTETILLESVVGEYQGTDDGEAAMTIFVWVAADGIPPGSVLSSPCSDALH</sequence>
<dbReference type="Proteomes" id="UP001499854">
    <property type="component" value="Unassembled WGS sequence"/>
</dbReference>
<evidence type="ECO:0000313" key="2">
    <source>
        <dbReference type="Proteomes" id="UP001499854"/>
    </source>
</evidence>
<name>A0ABN2R1L1_9ACTN</name>
<gene>
    <name evidence="1" type="ORF">GCM10009838_17780</name>
</gene>